<dbReference type="Gene3D" id="1.10.3720.10">
    <property type="entry name" value="MetI-like"/>
    <property type="match status" value="1"/>
</dbReference>
<comment type="subcellular location">
    <subcellularLocation>
        <location evidence="1 8">Cell membrane</location>
        <topology evidence="1 8">Multi-pass membrane protein</topology>
    </subcellularLocation>
</comment>
<evidence type="ECO:0000256" key="5">
    <source>
        <dbReference type="ARBA" id="ARBA00022970"/>
    </source>
</evidence>
<dbReference type="NCBIfam" id="TIGR01726">
    <property type="entry name" value="HEQRo_perm_3TM"/>
    <property type="match status" value="1"/>
</dbReference>
<dbReference type="RefSeq" id="WP_186872607.1">
    <property type="nucleotide sequence ID" value="NZ_JACOOR010000008.1"/>
</dbReference>
<dbReference type="Proteomes" id="UP000649345">
    <property type="component" value="Unassembled WGS sequence"/>
</dbReference>
<evidence type="ECO:0000313" key="11">
    <source>
        <dbReference type="Proteomes" id="UP000649345"/>
    </source>
</evidence>
<keyword evidence="3" id="KW-1003">Cell membrane</keyword>
<dbReference type="GO" id="GO:0043190">
    <property type="term" value="C:ATP-binding cassette (ABC) transporter complex"/>
    <property type="evidence" value="ECO:0007669"/>
    <property type="project" value="InterPro"/>
</dbReference>
<evidence type="ECO:0000256" key="8">
    <source>
        <dbReference type="RuleBase" id="RU363032"/>
    </source>
</evidence>
<evidence type="ECO:0000256" key="6">
    <source>
        <dbReference type="ARBA" id="ARBA00022989"/>
    </source>
</evidence>
<keyword evidence="6 8" id="KW-1133">Transmembrane helix</keyword>
<evidence type="ECO:0000256" key="3">
    <source>
        <dbReference type="ARBA" id="ARBA00022475"/>
    </source>
</evidence>
<keyword evidence="2 8" id="KW-0813">Transport</keyword>
<keyword evidence="11" id="KW-1185">Reference proteome</keyword>
<feature type="domain" description="ABC transmembrane type-1" evidence="9">
    <location>
        <begin position="73"/>
        <end position="257"/>
    </location>
</feature>
<feature type="transmembrane region" description="Helical" evidence="8">
    <location>
        <begin position="23"/>
        <end position="48"/>
    </location>
</feature>
<evidence type="ECO:0000259" key="9">
    <source>
        <dbReference type="PROSITE" id="PS50928"/>
    </source>
</evidence>
<evidence type="ECO:0000256" key="4">
    <source>
        <dbReference type="ARBA" id="ARBA00022692"/>
    </source>
</evidence>
<evidence type="ECO:0000256" key="7">
    <source>
        <dbReference type="ARBA" id="ARBA00023136"/>
    </source>
</evidence>
<dbReference type="Pfam" id="PF00528">
    <property type="entry name" value="BPD_transp_1"/>
    <property type="match status" value="1"/>
</dbReference>
<dbReference type="InterPro" id="IPR000515">
    <property type="entry name" value="MetI-like"/>
</dbReference>
<evidence type="ECO:0000256" key="2">
    <source>
        <dbReference type="ARBA" id="ARBA00022448"/>
    </source>
</evidence>
<reference evidence="10" key="1">
    <citation type="submission" date="2020-08" db="EMBL/GenBank/DDBJ databases">
        <title>Genome public.</title>
        <authorList>
            <person name="Liu C."/>
            <person name="Sun Q."/>
        </authorList>
    </citation>
    <scope>NUCLEOTIDE SEQUENCE</scope>
    <source>
        <strain evidence="10">NSJ-68</strain>
    </source>
</reference>
<dbReference type="AlphaFoldDB" id="A0A923LEK9"/>
<dbReference type="PANTHER" id="PTHR30614:SF0">
    <property type="entry name" value="L-CYSTINE TRANSPORT SYSTEM PERMEASE PROTEIN TCYL"/>
    <property type="match status" value="1"/>
</dbReference>
<keyword evidence="5" id="KW-0029">Amino-acid transport</keyword>
<feature type="transmembrane region" description="Helical" evidence="8">
    <location>
        <begin position="107"/>
        <end position="129"/>
    </location>
</feature>
<dbReference type="EMBL" id="JACOOR010000008">
    <property type="protein sequence ID" value="MBC5660871.1"/>
    <property type="molecule type" value="Genomic_DNA"/>
</dbReference>
<keyword evidence="4 8" id="KW-0812">Transmembrane</keyword>
<dbReference type="SUPFAM" id="SSF161098">
    <property type="entry name" value="MetI-like"/>
    <property type="match status" value="1"/>
</dbReference>
<dbReference type="GO" id="GO:0006865">
    <property type="term" value="P:amino acid transport"/>
    <property type="evidence" value="ECO:0007669"/>
    <property type="project" value="UniProtKB-KW"/>
</dbReference>
<protein>
    <submittedName>
        <fullName evidence="10">Amino acid ABC transporter permease</fullName>
    </submittedName>
</protein>
<dbReference type="InterPro" id="IPR010065">
    <property type="entry name" value="AA_ABC_transptr_permease_3TM"/>
</dbReference>
<dbReference type="PROSITE" id="PS50928">
    <property type="entry name" value="ABC_TM1"/>
    <property type="match status" value="1"/>
</dbReference>
<keyword evidence="7 8" id="KW-0472">Membrane</keyword>
<accession>A0A923LEK9</accession>
<dbReference type="InterPro" id="IPR035906">
    <property type="entry name" value="MetI-like_sf"/>
</dbReference>
<comment type="caution">
    <text evidence="10">The sequence shown here is derived from an EMBL/GenBank/DDBJ whole genome shotgun (WGS) entry which is preliminary data.</text>
</comment>
<evidence type="ECO:0000256" key="1">
    <source>
        <dbReference type="ARBA" id="ARBA00004651"/>
    </source>
</evidence>
<evidence type="ECO:0000313" key="10">
    <source>
        <dbReference type="EMBL" id="MBC5660871.1"/>
    </source>
</evidence>
<organism evidence="10 11">
    <name type="scientific">Anaerosacchariphilus hominis</name>
    <dbReference type="NCBI Taxonomy" id="2763017"/>
    <lineage>
        <taxon>Bacteria</taxon>
        <taxon>Bacillati</taxon>
        <taxon>Bacillota</taxon>
        <taxon>Clostridia</taxon>
        <taxon>Lachnospirales</taxon>
        <taxon>Lachnospiraceae</taxon>
        <taxon>Anaerosacchariphilus</taxon>
    </lineage>
</organism>
<feature type="transmembrane region" description="Helical" evidence="8">
    <location>
        <begin position="240"/>
        <end position="257"/>
    </location>
</feature>
<dbReference type="GO" id="GO:0022857">
    <property type="term" value="F:transmembrane transporter activity"/>
    <property type="evidence" value="ECO:0007669"/>
    <property type="project" value="InterPro"/>
</dbReference>
<proteinExistence type="inferred from homology"/>
<dbReference type="CDD" id="cd06261">
    <property type="entry name" value="TM_PBP2"/>
    <property type="match status" value="1"/>
</dbReference>
<name>A0A923LEK9_9FIRM</name>
<dbReference type="InterPro" id="IPR043429">
    <property type="entry name" value="ArtM/GltK/GlnP/TcyL/YhdX-like"/>
</dbReference>
<gene>
    <name evidence="10" type="ORF">H8S44_13990</name>
</gene>
<sequence length="277" mass="30338">MNNGQTSIRDALYEAPGPRARRWIAAGTAAVLLLLAALIYGVIHQFAINGQLDARYWSFFARYTTWRFIGNGLAGTLTAALTAGVITFFAGLLLMLGRISGIRPLEWLCTALIEFSRGVPTLLFIYFFFLVVPQFGIKLQPIWKIAMPVAISAAGVVAEVLRSGVNAVPKGQTEAAVSLGMQKGSVFFKIVFPQALRYVVPALISEVVIVLKDTTFAYVVNYADLMQNAKVLISNYDALLSVYLVVAIIYILINYILNKLSVAVARRGETAKPVRSR</sequence>
<feature type="transmembrane region" description="Helical" evidence="8">
    <location>
        <begin position="68"/>
        <end position="95"/>
    </location>
</feature>
<dbReference type="PANTHER" id="PTHR30614">
    <property type="entry name" value="MEMBRANE COMPONENT OF AMINO ACID ABC TRANSPORTER"/>
    <property type="match status" value="1"/>
</dbReference>
<comment type="similarity">
    <text evidence="8">Belongs to the binding-protein-dependent transport system permease family.</text>
</comment>